<dbReference type="SMART" id="SM00829">
    <property type="entry name" value="PKS_ER"/>
    <property type="match status" value="1"/>
</dbReference>
<evidence type="ECO:0000313" key="5">
    <source>
        <dbReference type="Proteomes" id="UP000317369"/>
    </source>
</evidence>
<feature type="domain" description="Enoyl reductase (ER)" evidence="3">
    <location>
        <begin position="13"/>
        <end position="346"/>
    </location>
</feature>
<keyword evidence="2" id="KW-0560">Oxidoreductase</keyword>
<sequence>MSTQKQIIVEQFGGPENLLIKDTEIPTPAEGQVLVKLTSIGMNHADLLARKGFYKIASGEPPFTPGIEGGGIIEKAGPNTTLSEGTRVVITPDAPRAAAGGFGGTYKQYYCVPESKVLPAPDTIPDNQLGALWLPYLTAWGCLVWKHGIKAGDIIAIPAASSSVALAAAQIAKKFGCKTIGLTTSQDKIDTLKNMSTAHYDHIVLTHDKDTDGNRTMLPWHKEMRQLTESKGVNVFFDPVASGSYLNTEIKCLAQFGVVYVYGLLGAPDTVDVTPLIRKFASITGWVLGELMYAGEDVWRRGCNEILDGFADGSYKQHVDAEYKLEDIQNAHIQMHKGQHIGKLVIVP</sequence>
<dbReference type="AlphaFoldDB" id="A0A517YW73"/>
<dbReference type="Pfam" id="PF00107">
    <property type="entry name" value="ADH_zinc_N"/>
    <property type="match status" value="1"/>
</dbReference>
<evidence type="ECO:0000256" key="2">
    <source>
        <dbReference type="ARBA" id="ARBA00023002"/>
    </source>
</evidence>
<proteinExistence type="predicted"/>
<evidence type="ECO:0000256" key="1">
    <source>
        <dbReference type="ARBA" id="ARBA00022857"/>
    </source>
</evidence>
<dbReference type="OrthoDB" id="9787435at2"/>
<dbReference type="PANTHER" id="PTHR48106:SF18">
    <property type="entry name" value="QUINONE OXIDOREDUCTASE PIG3"/>
    <property type="match status" value="1"/>
</dbReference>
<evidence type="ECO:0000313" key="4">
    <source>
        <dbReference type="EMBL" id="QDU34480.1"/>
    </source>
</evidence>
<dbReference type="EC" id="2.3.1.41" evidence="4"/>
<dbReference type="InterPro" id="IPR013149">
    <property type="entry name" value="ADH-like_C"/>
</dbReference>
<accession>A0A517YW73</accession>
<dbReference type="PANTHER" id="PTHR48106">
    <property type="entry name" value="QUINONE OXIDOREDUCTASE PIG3-RELATED"/>
    <property type="match status" value="1"/>
</dbReference>
<dbReference type="EMBL" id="CP036425">
    <property type="protein sequence ID" value="QDU34480.1"/>
    <property type="molecule type" value="Genomic_DNA"/>
</dbReference>
<gene>
    <name evidence="4" type="primary">ppsC</name>
    <name evidence="4" type="ORF">KS4_25500</name>
</gene>
<dbReference type="GO" id="GO:0070402">
    <property type="term" value="F:NADPH binding"/>
    <property type="evidence" value="ECO:0007669"/>
    <property type="project" value="TreeGrafter"/>
</dbReference>
<dbReference type="GO" id="GO:0004315">
    <property type="term" value="F:3-oxoacyl-[acyl-carrier-protein] synthase activity"/>
    <property type="evidence" value="ECO:0007669"/>
    <property type="project" value="UniProtKB-EC"/>
</dbReference>
<keyword evidence="4" id="KW-0808">Transferase</keyword>
<dbReference type="Proteomes" id="UP000317369">
    <property type="component" value="Chromosome"/>
</dbReference>
<dbReference type="SUPFAM" id="SSF50129">
    <property type="entry name" value="GroES-like"/>
    <property type="match status" value="1"/>
</dbReference>
<dbReference type="Gene3D" id="3.40.50.720">
    <property type="entry name" value="NAD(P)-binding Rossmann-like Domain"/>
    <property type="match status" value="1"/>
</dbReference>
<dbReference type="Pfam" id="PF08240">
    <property type="entry name" value="ADH_N"/>
    <property type="match status" value="1"/>
</dbReference>
<dbReference type="InterPro" id="IPR036291">
    <property type="entry name" value="NAD(P)-bd_dom_sf"/>
</dbReference>
<keyword evidence="4" id="KW-0012">Acyltransferase</keyword>
<dbReference type="GO" id="GO:0016651">
    <property type="term" value="F:oxidoreductase activity, acting on NAD(P)H"/>
    <property type="evidence" value="ECO:0007669"/>
    <property type="project" value="TreeGrafter"/>
</dbReference>
<dbReference type="RefSeq" id="WP_145078348.1">
    <property type="nucleotide sequence ID" value="NZ_CP036425.1"/>
</dbReference>
<dbReference type="InterPro" id="IPR011032">
    <property type="entry name" value="GroES-like_sf"/>
</dbReference>
<keyword evidence="5" id="KW-1185">Reference proteome</keyword>
<protein>
    <submittedName>
        <fullName evidence="4">Phthiocerol synthesis polyketide synthase type I PpsC</fullName>
        <ecNumber evidence="4">2.3.1.41</ecNumber>
    </submittedName>
</protein>
<dbReference type="InterPro" id="IPR013154">
    <property type="entry name" value="ADH-like_N"/>
</dbReference>
<dbReference type="Gene3D" id="3.90.180.10">
    <property type="entry name" value="Medium-chain alcohol dehydrogenases, catalytic domain"/>
    <property type="match status" value="1"/>
</dbReference>
<name>A0A517YW73_9BACT</name>
<organism evidence="4 5">
    <name type="scientific">Poriferisphaera corsica</name>
    <dbReference type="NCBI Taxonomy" id="2528020"/>
    <lineage>
        <taxon>Bacteria</taxon>
        <taxon>Pseudomonadati</taxon>
        <taxon>Planctomycetota</taxon>
        <taxon>Phycisphaerae</taxon>
        <taxon>Phycisphaerales</taxon>
        <taxon>Phycisphaeraceae</taxon>
        <taxon>Poriferisphaera</taxon>
    </lineage>
</organism>
<reference evidence="4 5" key="1">
    <citation type="submission" date="2019-02" db="EMBL/GenBank/DDBJ databases">
        <title>Deep-cultivation of Planctomycetes and their phenomic and genomic characterization uncovers novel biology.</title>
        <authorList>
            <person name="Wiegand S."/>
            <person name="Jogler M."/>
            <person name="Boedeker C."/>
            <person name="Pinto D."/>
            <person name="Vollmers J."/>
            <person name="Rivas-Marin E."/>
            <person name="Kohn T."/>
            <person name="Peeters S.H."/>
            <person name="Heuer A."/>
            <person name="Rast P."/>
            <person name="Oberbeckmann S."/>
            <person name="Bunk B."/>
            <person name="Jeske O."/>
            <person name="Meyerdierks A."/>
            <person name="Storesund J.E."/>
            <person name="Kallscheuer N."/>
            <person name="Luecker S."/>
            <person name="Lage O.M."/>
            <person name="Pohl T."/>
            <person name="Merkel B.J."/>
            <person name="Hornburger P."/>
            <person name="Mueller R.-W."/>
            <person name="Bruemmer F."/>
            <person name="Labrenz M."/>
            <person name="Spormann A.M."/>
            <person name="Op den Camp H."/>
            <person name="Overmann J."/>
            <person name="Amann R."/>
            <person name="Jetten M.S.M."/>
            <person name="Mascher T."/>
            <person name="Medema M.H."/>
            <person name="Devos D.P."/>
            <person name="Kaster A.-K."/>
            <person name="Ovreas L."/>
            <person name="Rohde M."/>
            <person name="Galperin M.Y."/>
            <person name="Jogler C."/>
        </authorList>
    </citation>
    <scope>NUCLEOTIDE SEQUENCE [LARGE SCALE GENOMIC DNA]</scope>
    <source>
        <strain evidence="4 5">KS4</strain>
    </source>
</reference>
<dbReference type="KEGG" id="pcor:KS4_25500"/>
<dbReference type="InterPro" id="IPR020843">
    <property type="entry name" value="ER"/>
</dbReference>
<keyword evidence="1" id="KW-0521">NADP</keyword>
<dbReference type="SUPFAM" id="SSF51735">
    <property type="entry name" value="NAD(P)-binding Rossmann-fold domains"/>
    <property type="match status" value="1"/>
</dbReference>
<evidence type="ECO:0000259" key="3">
    <source>
        <dbReference type="SMART" id="SM00829"/>
    </source>
</evidence>